<feature type="region of interest" description="Disordered" evidence="2">
    <location>
        <begin position="514"/>
        <end position="545"/>
    </location>
</feature>
<evidence type="ECO:0000313" key="5">
    <source>
        <dbReference type="Proteomes" id="UP000516230"/>
    </source>
</evidence>
<dbReference type="PANTHER" id="PTHR43156">
    <property type="entry name" value="STAGE II SPORULATION PROTEIN E-RELATED"/>
    <property type="match status" value="1"/>
</dbReference>
<dbReference type="PANTHER" id="PTHR43156:SF2">
    <property type="entry name" value="STAGE II SPORULATION PROTEIN E"/>
    <property type="match status" value="1"/>
</dbReference>
<dbReference type="EMBL" id="CP060825">
    <property type="protein sequence ID" value="QNP61616.1"/>
    <property type="molecule type" value="Genomic_DNA"/>
</dbReference>
<dbReference type="Pfam" id="PF13581">
    <property type="entry name" value="HATPase_c_2"/>
    <property type="match status" value="1"/>
</dbReference>
<evidence type="ECO:0000313" key="4">
    <source>
        <dbReference type="EMBL" id="QNP61616.1"/>
    </source>
</evidence>
<keyword evidence="5" id="KW-1185">Reference proteome</keyword>
<dbReference type="SUPFAM" id="SSF55874">
    <property type="entry name" value="ATPase domain of HSP90 chaperone/DNA topoisomerase II/histidine kinase"/>
    <property type="match status" value="1"/>
</dbReference>
<dbReference type="Pfam" id="PF07228">
    <property type="entry name" value="SpoIIE"/>
    <property type="match status" value="1"/>
</dbReference>
<dbReference type="InterPro" id="IPR036457">
    <property type="entry name" value="PPM-type-like_dom_sf"/>
</dbReference>
<dbReference type="FunFam" id="3.30.565.10:FF:000028">
    <property type="entry name" value="PAS sensor protein"/>
    <property type="match status" value="1"/>
</dbReference>
<dbReference type="Gene3D" id="3.30.450.40">
    <property type="match status" value="1"/>
</dbReference>
<protein>
    <submittedName>
        <fullName evidence="4">SpoIIE family protein phosphatase</fullName>
    </submittedName>
</protein>
<dbReference type="InterPro" id="IPR052016">
    <property type="entry name" value="Bact_Sigma-Reg"/>
</dbReference>
<dbReference type="InterPro" id="IPR013656">
    <property type="entry name" value="PAS_4"/>
</dbReference>
<dbReference type="InterPro" id="IPR001932">
    <property type="entry name" value="PPM-type_phosphatase-like_dom"/>
</dbReference>
<keyword evidence="1" id="KW-0378">Hydrolase</keyword>
<dbReference type="Gene3D" id="3.30.450.20">
    <property type="entry name" value="PAS domain"/>
    <property type="match status" value="1"/>
</dbReference>
<dbReference type="Proteomes" id="UP000516230">
    <property type="component" value="Chromosome"/>
</dbReference>
<dbReference type="SMART" id="SM00331">
    <property type="entry name" value="PP2C_SIG"/>
    <property type="match status" value="1"/>
</dbReference>
<evidence type="ECO:0000256" key="2">
    <source>
        <dbReference type="SAM" id="MobiDB-lite"/>
    </source>
</evidence>
<gene>
    <name evidence="4" type="ORF">IAG43_00875</name>
</gene>
<dbReference type="Gene3D" id="3.30.565.10">
    <property type="entry name" value="Histidine kinase-like ATPase, C-terminal domain"/>
    <property type="match status" value="1"/>
</dbReference>
<feature type="compositionally biased region" description="Low complexity" evidence="2">
    <location>
        <begin position="524"/>
        <end position="545"/>
    </location>
</feature>
<dbReference type="SUPFAM" id="SSF55785">
    <property type="entry name" value="PYP-like sensor domain (PAS domain)"/>
    <property type="match status" value="1"/>
</dbReference>
<dbReference type="AlphaFoldDB" id="A0A7H0HM50"/>
<proteinExistence type="predicted"/>
<dbReference type="Pfam" id="PF08448">
    <property type="entry name" value="PAS_4"/>
    <property type="match status" value="1"/>
</dbReference>
<evidence type="ECO:0000256" key="1">
    <source>
        <dbReference type="ARBA" id="ARBA00022801"/>
    </source>
</evidence>
<reference evidence="4 5" key="1">
    <citation type="submission" date="2020-08" db="EMBL/GenBank/DDBJ databases">
        <title>A novel species.</title>
        <authorList>
            <person name="Gao J."/>
        </authorList>
    </citation>
    <scope>NUCLEOTIDE SEQUENCE [LARGE SCALE GENOMIC DNA]</scope>
    <source>
        <strain evidence="4 5">CRPJ-33</strain>
    </source>
</reference>
<evidence type="ECO:0000259" key="3">
    <source>
        <dbReference type="SMART" id="SM00331"/>
    </source>
</evidence>
<dbReference type="CDD" id="cd16936">
    <property type="entry name" value="HATPase_RsbW-like"/>
    <property type="match status" value="1"/>
</dbReference>
<sequence length="723" mass="75812">MTPAPHGDSAARDGGWDQNSALARAVLSQERIAVMELDMDLRPVRANEACAAMRPDGAGEDWLLEIPGTGAHGTVRAFMARVAATGAPVVAAEYALGPAGDDRMVSLTCIRVTDPLGVPVGVAVAAVDVTDRHRAQRRLSAAYREGFEIGGSLDAVHSARDLVAVLVPSLGELAFVDFPEDVIQGRDPQPGYRGAAASAARRVATKAADGAWPAGLVQVGEPVPAPPEQLLPAAMTVGGALLIDAELGRRIAGDDPYLLRRLMPEGMHHALGCPLHHHGRFFGYAQVYRVDNPVPFDDGDVKLMQDLCLRTALAIDNAFRFTREHRTAVVLQQSLLPPSATETAAAETAGAYLPAGGSVSVGGDWFDAFPMSSLRLALVVGDVIGHGLQATATMARLRTAVQTLADLDLPPDELLTRLDDLVQRMVAESKEPDTVGASCLFAVYDPVTGVCQMASAGHPPPVIVRPDGSAEYAEVVPGPTLGVGDNPFEVFSTVLPVGSVLAFYTDGLLRRAAPGDAGATGSRTADAGATGPPAAAASPVSGVADSQEARLPGELAGLVAAGLPLDGIAAELTARRAGREPPDDDVTVLLARTRVVAARSTATWEYAADPAAVHDARTDVLRQLDAWGLEEEAFATELIVSELVTNAIRHAGGPVVLRLIRDRVLVCEVADPSNTQPRLRRALSTDEGGRGLFLIAQLSTRWGCRYGARGKTIWTEQALGPGR</sequence>
<dbReference type="InterPro" id="IPR029016">
    <property type="entry name" value="GAF-like_dom_sf"/>
</dbReference>
<name>A0A7H0HM50_9ACTN</name>
<dbReference type="SUPFAM" id="SSF81606">
    <property type="entry name" value="PP2C-like"/>
    <property type="match status" value="1"/>
</dbReference>
<organism evidence="4 5">
    <name type="scientific">Streptomyces genisteinicus</name>
    <dbReference type="NCBI Taxonomy" id="2768068"/>
    <lineage>
        <taxon>Bacteria</taxon>
        <taxon>Bacillati</taxon>
        <taxon>Actinomycetota</taxon>
        <taxon>Actinomycetes</taxon>
        <taxon>Kitasatosporales</taxon>
        <taxon>Streptomycetaceae</taxon>
        <taxon>Streptomyces</taxon>
    </lineage>
</organism>
<accession>A0A7H0HM50</accession>
<dbReference type="Gene3D" id="3.60.40.10">
    <property type="entry name" value="PPM-type phosphatase domain"/>
    <property type="match status" value="1"/>
</dbReference>
<dbReference type="InterPro" id="IPR003018">
    <property type="entry name" value="GAF"/>
</dbReference>
<dbReference type="KEGG" id="sgj:IAG43_00875"/>
<feature type="domain" description="PPM-type phosphatase" evidence="3">
    <location>
        <begin position="346"/>
        <end position="593"/>
    </location>
</feature>
<dbReference type="InterPro" id="IPR036890">
    <property type="entry name" value="HATPase_C_sf"/>
</dbReference>
<dbReference type="Pfam" id="PF01590">
    <property type="entry name" value="GAF"/>
    <property type="match status" value="1"/>
</dbReference>
<dbReference type="GO" id="GO:0016791">
    <property type="term" value="F:phosphatase activity"/>
    <property type="evidence" value="ECO:0007669"/>
    <property type="project" value="TreeGrafter"/>
</dbReference>
<dbReference type="InterPro" id="IPR035965">
    <property type="entry name" value="PAS-like_dom_sf"/>
</dbReference>
<dbReference type="RefSeq" id="WP_187738823.1">
    <property type="nucleotide sequence ID" value="NZ_CP060825.1"/>
</dbReference>
<dbReference type="SUPFAM" id="SSF55781">
    <property type="entry name" value="GAF domain-like"/>
    <property type="match status" value="1"/>
</dbReference>
<dbReference type="InterPro" id="IPR003594">
    <property type="entry name" value="HATPase_dom"/>
</dbReference>